<evidence type="ECO:0000313" key="14">
    <source>
        <dbReference type="Proteomes" id="UP000334340"/>
    </source>
</evidence>
<dbReference type="PROSITE" id="PS01011">
    <property type="entry name" value="FOLYLPOLYGLU_SYNT_1"/>
    <property type="match status" value="1"/>
</dbReference>
<evidence type="ECO:0000259" key="11">
    <source>
        <dbReference type="Pfam" id="PF02875"/>
    </source>
</evidence>
<dbReference type="Pfam" id="PF08245">
    <property type="entry name" value="Mur_ligase_M"/>
    <property type="match status" value="1"/>
</dbReference>
<dbReference type="GO" id="GO:0005737">
    <property type="term" value="C:cytoplasm"/>
    <property type="evidence" value="ECO:0007669"/>
    <property type="project" value="TreeGrafter"/>
</dbReference>
<evidence type="ECO:0000256" key="2">
    <source>
        <dbReference type="ARBA" id="ARBA00013025"/>
    </source>
</evidence>
<dbReference type="PIRSF" id="PIRSF001563">
    <property type="entry name" value="Folylpolyglu_synth"/>
    <property type="match status" value="1"/>
</dbReference>
<dbReference type="InterPro" id="IPR036615">
    <property type="entry name" value="Mur_ligase_C_dom_sf"/>
</dbReference>
<keyword evidence="3 10" id="KW-0436">Ligase</keyword>
<comment type="catalytic activity">
    <reaction evidence="9">
        <text>(6S)-5,6,7,8-tetrahydrofolyl-(gamma-L-Glu)(n) + L-glutamate + ATP = (6S)-5,6,7,8-tetrahydrofolyl-(gamma-L-Glu)(n+1) + ADP + phosphate + H(+)</text>
        <dbReference type="Rhea" id="RHEA:10580"/>
        <dbReference type="Rhea" id="RHEA-COMP:14738"/>
        <dbReference type="Rhea" id="RHEA-COMP:14740"/>
        <dbReference type="ChEBI" id="CHEBI:15378"/>
        <dbReference type="ChEBI" id="CHEBI:29985"/>
        <dbReference type="ChEBI" id="CHEBI:30616"/>
        <dbReference type="ChEBI" id="CHEBI:43474"/>
        <dbReference type="ChEBI" id="CHEBI:141005"/>
        <dbReference type="ChEBI" id="CHEBI:456216"/>
        <dbReference type="EC" id="6.3.2.17"/>
    </reaction>
</comment>
<dbReference type="GO" id="GO:0046872">
    <property type="term" value="F:metal ion binding"/>
    <property type="evidence" value="ECO:0007669"/>
    <property type="project" value="UniProtKB-KW"/>
</dbReference>
<keyword evidence="6 10" id="KW-0067">ATP-binding</keyword>
<reference evidence="13 14" key="1">
    <citation type="submission" date="2019-07" db="EMBL/GenBank/DDBJ databases">
        <authorList>
            <person name="Cremers G."/>
        </authorList>
    </citation>
    <scope>NUCLEOTIDE SEQUENCE [LARGE SCALE GENOMIC DNA]</scope>
</reference>
<comment type="similarity">
    <text evidence="1 10">Belongs to the folylpolyglutamate synthase family.</text>
</comment>
<protein>
    <recommendedName>
        <fullName evidence="2">tetrahydrofolate synthase</fullName>
        <ecNumber evidence="2">6.3.2.17</ecNumber>
    </recommendedName>
    <alternativeName>
        <fullName evidence="8">Tetrahydrofolylpolyglutamate synthase</fullName>
    </alternativeName>
</protein>
<dbReference type="Gene3D" id="3.90.190.20">
    <property type="entry name" value="Mur ligase, C-terminal domain"/>
    <property type="match status" value="1"/>
</dbReference>
<dbReference type="Pfam" id="PF02875">
    <property type="entry name" value="Mur_ligase_C"/>
    <property type="match status" value="1"/>
</dbReference>
<dbReference type="GO" id="GO:0004326">
    <property type="term" value="F:tetrahydrofolylpolyglutamate synthase activity"/>
    <property type="evidence" value="ECO:0007669"/>
    <property type="project" value="UniProtKB-EC"/>
</dbReference>
<keyword evidence="7" id="KW-0460">Magnesium</keyword>
<evidence type="ECO:0000256" key="6">
    <source>
        <dbReference type="ARBA" id="ARBA00022840"/>
    </source>
</evidence>
<dbReference type="EMBL" id="CABIKM010000015">
    <property type="protein sequence ID" value="VUZ84645.1"/>
    <property type="molecule type" value="Genomic_DNA"/>
</dbReference>
<evidence type="ECO:0000256" key="1">
    <source>
        <dbReference type="ARBA" id="ARBA00008276"/>
    </source>
</evidence>
<dbReference type="Proteomes" id="UP000334340">
    <property type="component" value="Unassembled WGS sequence"/>
</dbReference>
<dbReference type="InterPro" id="IPR004101">
    <property type="entry name" value="Mur_ligase_C"/>
</dbReference>
<dbReference type="Gene3D" id="3.40.1190.10">
    <property type="entry name" value="Mur-like, catalytic domain"/>
    <property type="match status" value="1"/>
</dbReference>
<organism evidence="13 14">
    <name type="scientific">Candidatus Methylomirabilis lanthanidiphila</name>
    <dbReference type="NCBI Taxonomy" id="2211376"/>
    <lineage>
        <taxon>Bacteria</taxon>
        <taxon>Candidatus Methylomirabilota</taxon>
        <taxon>Candidatus Methylomirabilia</taxon>
        <taxon>Candidatus Methylomirabilales</taxon>
        <taxon>Candidatus Methylomirabilaceae</taxon>
        <taxon>Candidatus Methylomirabilis</taxon>
    </lineage>
</organism>
<evidence type="ECO:0000256" key="10">
    <source>
        <dbReference type="PIRNR" id="PIRNR001563"/>
    </source>
</evidence>
<dbReference type="PROSITE" id="PS01012">
    <property type="entry name" value="FOLYLPOLYGLU_SYNT_2"/>
    <property type="match status" value="1"/>
</dbReference>
<evidence type="ECO:0000256" key="4">
    <source>
        <dbReference type="ARBA" id="ARBA00022723"/>
    </source>
</evidence>
<accession>A0A564ZH69</accession>
<dbReference type="AlphaFoldDB" id="A0A564ZH69"/>
<dbReference type="InterPro" id="IPR018109">
    <property type="entry name" value="Folylpolyglutamate_synth_CS"/>
</dbReference>
<feature type="domain" description="Mur ligase C-terminal" evidence="11">
    <location>
        <begin position="319"/>
        <end position="437"/>
    </location>
</feature>
<dbReference type="GO" id="GO:0008841">
    <property type="term" value="F:dihydrofolate synthase activity"/>
    <property type="evidence" value="ECO:0007669"/>
    <property type="project" value="TreeGrafter"/>
</dbReference>
<dbReference type="SUPFAM" id="SSF53623">
    <property type="entry name" value="MurD-like peptide ligases, catalytic domain"/>
    <property type="match status" value="1"/>
</dbReference>
<name>A0A564ZH69_9BACT</name>
<gene>
    <name evidence="13" type="ORF">MELA_01018</name>
</gene>
<feature type="domain" description="Mur ligase central" evidence="12">
    <location>
        <begin position="135"/>
        <end position="292"/>
    </location>
</feature>
<keyword evidence="5 10" id="KW-0547">Nucleotide-binding</keyword>
<keyword evidence="14" id="KW-1185">Reference proteome</keyword>
<dbReference type="InterPro" id="IPR036565">
    <property type="entry name" value="Mur-like_cat_sf"/>
</dbReference>
<evidence type="ECO:0000313" key="13">
    <source>
        <dbReference type="EMBL" id="VUZ84645.1"/>
    </source>
</evidence>
<dbReference type="PANTHER" id="PTHR11136">
    <property type="entry name" value="FOLYLPOLYGLUTAMATE SYNTHASE-RELATED"/>
    <property type="match status" value="1"/>
</dbReference>
<dbReference type="InterPro" id="IPR001645">
    <property type="entry name" value="Folylpolyglutamate_synth"/>
</dbReference>
<evidence type="ECO:0000259" key="12">
    <source>
        <dbReference type="Pfam" id="PF08245"/>
    </source>
</evidence>
<proteinExistence type="inferred from homology"/>
<evidence type="ECO:0000256" key="7">
    <source>
        <dbReference type="ARBA" id="ARBA00022842"/>
    </source>
</evidence>
<evidence type="ECO:0000256" key="5">
    <source>
        <dbReference type="ARBA" id="ARBA00022741"/>
    </source>
</evidence>
<dbReference type="PANTHER" id="PTHR11136:SF0">
    <property type="entry name" value="DIHYDROFOLATE SYNTHETASE-RELATED"/>
    <property type="match status" value="1"/>
</dbReference>
<dbReference type="EC" id="6.3.2.17" evidence="2"/>
<dbReference type="InterPro" id="IPR013221">
    <property type="entry name" value="Mur_ligase_cen"/>
</dbReference>
<evidence type="ECO:0000256" key="8">
    <source>
        <dbReference type="ARBA" id="ARBA00030592"/>
    </source>
</evidence>
<dbReference type="NCBIfam" id="TIGR01499">
    <property type="entry name" value="folC"/>
    <property type="match status" value="1"/>
</dbReference>
<keyword evidence="4" id="KW-0479">Metal-binding</keyword>
<evidence type="ECO:0000256" key="3">
    <source>
        <dbReference type="ARBA" id="ARBA00022598"/>
    </source>
</evidence>
<dbReference type="SUPFAM" id="SSF53244">
    <property type="entry name" value="MurD-like peptide ligases, peptide-binding domain"/>
    <property type="match status" value="1"/>
</dbReference>
<sequence>MTYSAAIGYLYGLQRYGVKLGLENIQRLLAAVGDPHRRFPSILIGGTNGKGSTAAFLSSILRAAGYRVGLYTSPHLLEFTERIQVDGQPIADADVAALVDELRPVIANLFLAPMKSPLSPPFVKGGEGGFSLPPHTSHPTFFEVTTALAFLHFVRSNVDYAVVEVGLGGRFDATNILNAQVAVVTNIALEHEEYLGKTLEAIAVEKAGIIKEATRVVSAVRAPEALAIIADVCRTRGATLLDIRSAYDWQIHRSDLSGQQFSVGEKGLPPDTFDIPLLGRHQVANAIAALAASRLLRTGGAAISERAIHEGLRHTRWPGRLQLFPGRPLVILDGAHNPAGAAALRAFLVEQRFAGRVTLVFGVLQDKNWIAMLQELAPLAQRVILTRPESERAADPRHLQEAERVCSKLEIVEDVAEAIALARAVTDPEDAVVVTGSLFVISAALRALRAHETRT</sequence>
<evidence type="ECO:0000256" key="9">
    <source>
        <dbReference type="ARBA" id="ARBA00047493"/>
    </source>
</evidence>
<dbReference type="GO" id="GO:0005524">
    <property type="term" value="F:ATP binding"/>
    <property type="evidence" value="ECO:0007669"/>
    <property type="project" value="UniProtKB-KW"/>
</dbReference>